<evidence type="ECO:0000313" key="1">
    <source>
        <dbReference type="EMBL" id="OLL23839.1"/>
    </source>
</evidence>
<dbReference type="AlphaFoldDB" id="A0A1U7LMG9"/>
<gene>
    <name evidence="1" type="ORF">NEOLI_004357</name>
</gene>
<sequence length="147" mass="16593">MTSLGVNFCLTAQFIFPFLRKGSFKQIDSDLRSSVKKTAIGSALALFLNFFNLMRILAEDTFRAEAVHASTNLNIALRVLVFYWLSGYIDKDVEDLATILAEELAITGGRSGPLEIVRTIQVEQFSEMCRHVEEDHVCYLQTKVESH</sequence>
<evidence type="ECO:0000313" key="2">
    <source>
        <dbReference type="Proteomes" id="UP000186594"/>
    </source>
</evidence>
<protein>
    <submittedName>
        <fullName evidence="1">Uncharacterized protein</fullName>
    </submittedName>
</protein>
<proteinExistence type="predicted"/>
<organism evidence="1 2">
    <name type="scientific">Neolecta irregularis (strain DAH-3)</name>
    <dbReference type="NCBI Taxonomy" id="1198029"/>
    <lineage>
        <taxon>Eukaryota</taxon>
        <taxon>Fungi</taxon>
        <taxon>Dikarya</taxon>
        <taxon>Ascomycota</taxon>
        <taxon>Taphrinomycotina</taxon>
        <taxon>Neolectales</taxon>
        <taxon>Neolectaceae</taxon>
        <taxon>Neolecta</taxon>
    </lineage>
</organism>
<keyword evidence="2" id="KW-1185">Reference proteome</keyword>
<accession>A0A1U7LMG9</accession>
<name>A0A1U7LMG9_NEOID</name>
<dbReference type="EMBL" id="LXFE01001167">
    <property type="protein sequence ID" value="OLL23839.1"/>
    <property type="molecule type" value="Genomic_DNA"/>
</dbReference>
<dbReference type="Proteomes" id="UP000186594">
    <property type="component" value="Unassembled WGS sequence"/>
</dbReference>
<comment type="caution">
    <text evidence="1">The sequence shown here is derived from an EMBL/GenBank/DDBJ whole genome shotgun (WGS) entry which is preliminary data.</text>
</comment>
<reference evidence="1 2" key="1">
    <citation type="submission" date="2016-04" db="EMBL/GenBank/DDBJ databases">
        <title>Evolutionary innovation and constraint leading to complex multicellularity in the Ascomycota.</title>
        <authorList>
            <person name="Cisse O."/>
            <person name="Nguyen A."/>
            <person name="Hewitt D.A."/>
            <person name="Jedd G."/>
            <person name="Stajich J.E."/>
        </authorList>
    </citation>
    <scope>NUCLEOTIDE SEQUENCE [LARGE SCALE GENOMIC DNA]</scope>
    <source>
        <strain evidence="1 2">DAH-3</strain>
    </source>
</reference>